<organism evidence="2 3">
    <name type="scientific">Paspalum notatum var. saurae</name>
    <dbReference type="NCBI Taxonomy" id="547442"/>
    <lineage>
        <taxon>Eukaryota</taxon>
        <taxon>Viridiplantae</taxon>
        <taxon>Streptophyta</taxon>
        <taxon>Embryophyta</taxon>
        <taxon>Tracheophyta</taxon>
        <taxon>Spermatophyta</taxon>
        <taxon>Magnoliopsida</taxon>
        <taxon>Liliopsida</taxon>
        <taxon>Poales</taxon>
        <taxon>Poaceae</taxon>
        <taxon>PACMAD clade</taxon>
        <taxon>Panicoideae</taxon>
        <taxon>Andropogonodae</taxon>
        <taxon>Paspaleae</taxon>
        <taxon>Paspalinae</taxon>
        <taxon>Paspalum</taxon>
    </lineage>
</organism>
<dbReference type="Pfam" id="PF07762">
    <property type="entry name" value="DUF1618"/>
    <property type="match status" value="1"/>
</dbReference>
<dbReference type="PANTHER" id="PTHR33086:SF94">
    <property type="entry name" value="EXPRESSED PROTEIN"/>
    <property type="match status" value="1"/>
</dbReference>
<evidence type="ECO:0000259" key="1">
    <source>
        <dbReference type="Pfam" id="PF07762"/>
    </source>
</evidence>
<proteinExistence type="predicted"/>
<feature type="domain" description="DUF1618" evidence="1">
    <location>
        <begin position="250"/>
        <end position="374"/>
    </location>
</feature>
<accession>A0AAQ3Q001</accession>
<reference evidence="2 3" key="1">
    <citation type="submission" date="2024-02" db="EMBL/GenBank/DDBJ databases">
        <title>High-quality chromosome-scale genome assembly of Pensacola bahiagrass (Paspalum notatum Flugge var. saurae).</title>
        <authorList>
            <person name="Vega J.M."/>
            <person name="Podio M."/>
            <person name="Orjuela J."/>
            <person name="Siena L.A."/>
            <person name="Pessino S.C."/>
            <person name="Combes M.C."/>
            <person name="Mariac C."/>
            <person name="Albertini E."/>
            <person name="Pupilli F."/>
            <person name="Ortiz J.P.A."/>
            <person name="Leblanc O."/>
        </authorList>
    </citation>
    <scope>NUCLEOTIDE SEQUENCE [LARGE SCALE GENOMIC DNA]</scope>
    <source>
        <strain evidence="2">R1</strain>
        <tissue evidence="2">Leaf</tissue>
    </source>
</reference>
<keyword evidence="3" id="KW-1185">Reference proteome</keyword>
<dbReference type="PANTHER" id="PTHR33086">
    <property type="entry name" value="OS05G0468200 PROTEIN-RELATED"/>
    <property type="match status" value="1"/>
</dbReference>
<evidence type="ECO:0000313" key="2">
    <source>
        <dbReference type="EMBL" id="WVZ56938.1"/>
    </source>
</evidence>
<protein>
    <recommendedName>
        <fullName evidence="1">DUF1618 domain-containing protein</fullName>
    </recommendedName>
</protein>
<dbReference type="Proteomes" id="UP001341281">
    <property type="component" value="Chromosome 02"/>
</dbReference>
<sequence>MPVAVRRRSSSSFPNLQLLLLPPRLSRASTISMDPCWAVLDRSVRLVASTGEKTTGGGSVWDIVVDGVDGNAGEEEEPVGLVGWVREGSVRLAPDLAAPPMISTLSLHLPATPLQIAIQLHSVTVMCADKNLLVLFTGPDSFSYASSGHYLIYDADADTLAVAPPINWREVRDIFSHVPAIVRRGQGNNDFVLALVVRSMFTREHWLLLWSPGQDRWGWTQKEAKIPAEVLQYAFFTDVSFAFQGSWACWADLYFGMLTFNVLSDDQLQFVPLPQAYVMEHPPMPRGRPDMHSTIGCVNGVIKFLTMDGYNDCPGDMVQLNCWSLQAPNLGRWMIDDDNRLFMAELWVDKTYLKIPVTPRELPMCPVLSLKEPSMFFFFLSDVDDEDGNFMVKGEYVFSLNMQSRKVQSWSKCPPGRSLEFIPRLIATELCAYPPRMHDQEIDTQKQAKDIVRGNVTRVKREGAEH</sequence>
<dbReference type="AlphaFoldDB" id="A0AAQ3Q001"/>
<dbReference type="InterPro" id="IPR011676">
    <property type="entry name" value="DUF1618"/>
</dbReference>
<dbReference type="EMBL" id="CP144746">
    <property type="protein sequence ID" value="WVZ56938.1"/>
    <property type="molecule type" value="Genomic_DNA"/>
</dbReference>
<evidence type="ECO:0000313" key="3">
    <source>
        <dbReference type="Proteomes" id="UP001341281"/>
    </source>
</evidence>
<name>A0AAQ3Q001_PASNO</name>
<gene>
    <name evidence="2" type="ORF">U9M48_007399</name>
</gene>